<sequence length="135" mass="14936">MTNVALLQKGARIPLCTANNEEHPAANILDGNNSTFWLSTGLFPQEIIISLSQSSLVTSISILCSHVKELLIEKSVNEDAGDLENLLRSELEFQETLQKQEFKLSSPTLIRHIKLIIQSGYDHFVSINSVTVVTS</sequence>
<proteinExistence type="predicted"/>
<dbReference type="GO" id="GO:0030992">
    <property type="term" value="C:intraciliary transport particle B"/>
    <property type="evidence" value="ECO:0007669"/>
    <property type="project" value="InterPro"/>
</dbReference>
<dbReference type="AlphaFoldDB" id="A0AAV7K0A2"/>
<gene>
    <name evidence="1" type="ORF">LOD99_978</name>
</gene>
<organism evidence="1 2">
    <name type="scientific">Oopsacas minuta</name>
    <dbReference type="NCBI Taxonomy" id="111878"/>
    <lineage>
        <taxon>Eukaryota</taxon>
        <taxon>Metazoa</taxon>
        <taxon>Porifera</taxon>
        <taxon>Hexactinellida</taxon>
        <taxon>Hexasterophora</taxon>
        <taxon>Lyssacinosida</taxon>
        <taxon>Leucopsacidae</taxon>
        <taxon>Oopsacas</taxon>
    </lineage>
</organism>
<dbReference type="PANTHER" id="PTHR33906:SF1">
    <property type="entry name" value="INTRAFLAGELLAR TRANSPORT PROTEIN 25 HOMOLOG"/>
    <property type="match status" value="1"/>
</dbReference>
<reference evidence="1 2" key="1">
    <citation type="journal article" date="2023" name="BMC Biol.">
        <title>The compact genome of the sponge Oopsacas minuta (Hexactinellida) is lacking key metazoan core genes.</title>
        <authorList>
            <person name="Santini S."/>
            <person name="Schenkelaars Q."/>
            <person name="Jourda C."/>
            <person name="Duchesne M."/>
            <person name="Belahbib H."/>
            <person name="Rocher C."/>
            <person name="Selva M."/>
            <person name="Riesgo A."/>
            <person name="Vervoort M."/>
            <person name="Leys S.P."/>
            <person name="Kodjabachian L."/>
            <person name="Le Bivic A."/>
            <person name="Borchiellini C."/>
            <person name="Claverie J.M."/>
            <person name="Renard E."/>
        </authorList>
    </citation>
    <scope>NUCLEOTIDE SEQUENCE [LARGE SCALE GENOMIC DNA]</scope>
    <source>
        <strain evidence="1">SPO-2</strain>
    </source>
</reference>
<dbReference type="Proteomes" id="UP001165289">
    <property type="component" value="Unassembled WGS sequence"/>
</dbReference>
<dbReference type="SUPFAM" id="SSF49785">
    <property type="entry name" value="Galactose-binding domain-like"/>
    <property type="match status" value="1"/>
</dbReference>
<accession>A0AAV7K0A2</accession>
<dbReference type="GO" id="GO:0005929">
    <property type="term" value="C:cilium"/>
    <property type="evidence" value="ECO:0007669"/>
    <property type="project" value="TreeGrafter"/>
</dbReference>
<dbReference type="PANTHER" id="PTHR33906">
    <property type="entry name" value="INTRAFLAGELLAR TRANSPORT PROTEIN 25 HOMOLOG"/>
    <property type="match status" value="1"/>
</dbReference>
<evidence type="ECO:0000313" key="2">
    <source>
        <dbReference type="Proteomes" id="UP001165289"/>
    </source>
</evidence>
<comment type="caution">
    <text evidence="1">The sequence shown here is derived from an EMBL/GenBank/DDBJ whole genome shotgun (WGS) entry which is preliminary data.</text>
</comment>
<evidence type="ECO:0000313" key="1">
    <source>
        <dbReference type="EMBL" id="KAI6654582.1"/>
    </source>
</evidence>
<keyword evidence="2" id="KW-1185">Reference proteome</keyword>
<protein>
    <submittedName>
        <fullName evidence="1">Uncharacterized protein</fullName>
    </submittedName>
</protein>
<dbReference type="GO" id="GO:0042073">
    <property type="term" value="P:intraciliary transport"/>
    <property type="evidence" value="ECO:0007669"/>
    <property type="project" value="InterPro"/>
</dbReference>
<name>A0AAV7K0A2_9METZ</name>
<dbReference type="InterPro" id="IPR008979">
    <property type="entry name" value="Galactose-bd-like_sf"/>
</dbReference>
<dbReference type="EMBL" id="JAKMXF010000222">
    <property type="protein sequence ID" value="KAI6654582.1"/>
    <property type="molecule type" value="Genomic_DNA"/>
</dbReference>
<dbReference type="InterPro" id="IPR033558">
    <property type="entry name" value="IFT25"/>
</dbReference>
<dbReference type="Gene3D" id="2.60.120.260">
    <property type="entry name" value="Galactose-binding domain-like"/>
    <property type="match status" value="1"/>
</dbReference>